<protein>
    <submittedName>
        <fullName evidence="5">Uncharacterized protein</fullName>
    </submittedName>
</protein>
<feature type="compositionally biased region" description="Basic residues" evidence="4">
    <location>
        <begin position="12"/>
        <end position="25"/>
    </location>
</feature>
<comment type="caution">
    <text evidence="5">The sequence shown here is derived from an EMBL/GenBank/DDBJ whole genome shotgun (WGS) entry which is preliminary data.</text>
</comment>
<proteinExistence type="inferred from homology"/>
<keyword evidence="3" id="KW-0649">Protein kinase inhibitor</keyword>
<reference evidence="5" key="1">
    <citation type="journal article" date="2024" name="Gigascience">
        <title>Chromosome-level genome of the poultry shaft louse Menopon gallinae provides insight into the host-switching and adaptive evolution of parasitic lice.</title>
        <authorList>
            <person name="Xu Y."/>
            <person name="Ma L."/>
            <person name="Liu S."/>
            <person name="Liang Y."/>
            <person name="Liu Q."/>
            <person name="He Z."/>
            <person name="Tian L."/>
            <person name="Duan Y."/>
            <person name="Cai W."/>
            <person name="Li H."/>
            <person name="Song F."/>
        </authorList>
    </citation>
    <scope>NUCLEOTIDE SEQUENCE</scope>
    <source>
        <strain evidence="5">Cailab_2023a</strain>
    </source>
</reference>
<dbReference type="Pfam" id="PF02827">
    <property type="entry name" value="PKI"/>
    <property type="match status" value="1"/>
</dbReference>
<comment type="similarity">
    <text evidence="2">Belongs to the PKI family.</text>
</comment>
<evidence type="ECO:0000256" key="4">
    <source>
        <dbReference type="SAM" id="MobiDB-lite"/>
    </source>
</evidence>
<feature type="region of interest" description="Disordered" evidence="4">
    <location>
        <begin position="88"/>
        <end position="114"/>
    </location>
</feature>
<dbReference type="AlphaFoldDB" id="A0AAW2IH64"/>
<evidence type="ECO:0000256" key="3">
    <source>
        <dbReference type="ARBA" id="ARBA00023013"/>
    </source>
</evidence>
<comment type="function">
    <text evidence="1">Extremely potent competitive inhibitor of cAMP-dependent protein kinase activity, this protein interacts with the catalytic subunit of the enzyme after the cAMP-induced dissociation of its regulatory chains.</text>
</comment>
<feature type="compositionally biased region" description="Polar residues" evidence="4">
    <location>
        <begin position="1"/>
        <end position="11"/>
    </location>
</feature>
<dbReference type="EMBL" id="JARGDH010000001">
    <property type="protein sequence ID" value="KAL0281544.1"/>
    <property type="molecule type" value="Genomic_DNA"/>
</dbReference>
<feature type="region of interest" description="Disordered" evidence="4">
    <location>
        <begin position="1"/>
        <end position="25"/>
    </location>
</feature>
<evidence type="ECO:0000313" key="5">
    <source>
        <dbReference type="EMBL" id="KAL0281544.1"/>
    </source>
</evidence>
<dbReference type="GO" id="GO:0004862">
    <property type="term" value="F:cAMP-dependent protein kinase inhibitor activity"/>
    <property type="evidence" value="ECO:0007669"/>
    <property type="project" value="InterPro"/>
</dbReference>
<dbReference type="PANTHER" id="PTHR15416">
    <property type="entry name" value="CAMP-DEPENDENT PROTEIN KINASE INHIBITOR/PKI"/>
    <property type="match status" value="1"/>
</dbReference>
<feature type="compositionally biased region" description="Polar residues" evidence="4">
    <location>
        <begin position="105"/>
        <end position="114"/>
    </location>
</feature>
<gene>
    <name evidence="5" type="ORF">PYX00_002495</name>
</gene>
<dbReference type="InterPro" id="IPR004171">
    <property type="entry name" value="cAMP_dep_PKI"/>
</dbReference>
<sequence>MISILDMSTRSGKVRKRKSAQSKRRKLRAVLKMLAVMEPSSNSPDDPKSEFIVTGRTGRRNAMADILGPNASTSSGDLAERMESLCTAGEHRPCSSPDKKPELFLNNSPIFRQG</sequence>
<name>A0AAW2IH64_9NEOP</name>
<evidence type="ECO:0000256" key="1">
    <source>
        <dbReference type="ARBA" id="ARBA00002844"/>
    </source>
</evidence>
<accession>A0AAW2IH64</accession>
<evidence type="ECO:0000256" key="2">
    <source>
        <dbReference type="ARBA" id="ARBA00006393"/>
    </source>
</evidence>
<feature type="compositionally biased region" description="Basic and acidic residues" evidence="4">
    <location>
        <begin position="88"/>
        <end position="102"/>
    </location>
</feature>
<organism evidence="5">
    <name type="scientific">Menopon gallinae</name>
    <name type="common">poultry shaft louse</name>
    <dbReference type="NCBI Taxonomy" id="328185"/>
    <lineage>
        <taxon>Eukaryota</taxon>
        <taxon>Metazoa</taxon>
        <taxon>Ecdysozoa</taxon>
        <taxon>Arthropoda</taxon>
        <taxon>Hexapoda</taxon>
        <taxon>Insecta</taxon>
        <taxon>Pterygota</taxon>
        <taxon>Neoptera</taxon>
        <taxon>Paraneoptera</taxon>
        <taxon>Psocodea</taxon>
        <taxon>Troctomorpha</taxon>
        <taxon>Phthiraptera</taxon>
        <taxon>Amblycera</taxon>
        <taxon>Menoponidae</taxon>
        <taxon>Menopon</taxon>
    </lineage>
</organism>